<evidence type="ECO:0000313" key="3">
    <source>
        <dbReference type="Proteomes" id="UP000601435"/>
    </source>
</evidence>
<keyword evidence="3" id="KW-1185">Reference proteome</keyword>
<feature type="compositionally biased region" description="Basic and acidic residues" evidence="1">
    <location>
        <begin position="144"/>
        <end position="155"/>
    </location>
</feature>
<proteinExistence type="predicted"/>
<dbReference type="Proteomes" id="UP000601435">
    <property type="component" value="Unassembled WGS sequence"/>
</dbReference>
<organism evidence="2 3">
    <name type="scientific">Symbiodinium necroappetens</name>
    <dbReference type="NCBI Taxonomy" id="1628268"/>
    <lineage>
        <taxon>Eukaryota</taxon>
        <taxon>Sar</taxon>
        <taxon>Alveolata</taxon>
        <taxon>Dinophyceae</taxon>
        <taxon>Suessiales</taxon>
        <taxon>Symbiodiniaceae</taxon>
        <taxon>Symbiodinium</taxon>
    </lineage>
</organism>
<comment type="caution">
    <text evidence="2">The sequence shown here is derived from an EMBL/GenBank/DDBJ whole genome shotgun (WGS) entry which is preliminary data.</text>
</comment>
<dbReference type="OrthoDB" id="429619at2759"/>
<feature type="compositionally biased region" description="Acidic residues" evidence="1">
    <location>
        <begin position="178"/>
        <end position="196"/>
    </location>
</feature>
<feature type="non-terminal residue" evidence="2">
    <location>
        <position position="1"/>
    </location>
</feature>
<evidence type="ECO:0000313" key="2">
    <source>
        <dbReference type="EMBL" id="CAE7906540.1"/>
    </source>
</evidence>
<gene>
    <name evidence="2" type="ORF">SNEC2469_LOCUS30701</name>
</gene>
<reference evidence="2" key="1">
    <citation type="submission" date="2021-02" db="EMBL/GenBank/DDBJ databases">
        <authorList>
            <person name="Dougan E. K."/>
            <person name="Rhodes N."/>
            <person name="Thang M."/>
            <person name="Chan C."/>
        </authorList>
    </citation>
    <scope>NUCLEOTIDE SEQUENCE</scope>
</reference>
<protein>
    <submittedName>
        <fullName evidence="2">Uncharacterized protein</fullName>
    </submittedName>
</protein>
<name>A0A813BIV7_9DINO</name>
<feature type="compositionally biased region" description="Low complexity" evidence="1">
    <location>
        <begin position="197"/>
        <end position="209"/>
    </location>
</feature>
<dbReference type="AlphaFoldDB" id="A0A813BIV7"/>
<evidence type="ECO:0000256" key="1">
    <source>
        <dbReference type="SAM" id="MobiDB-lite"/>
    </source>
</evidence>
<feature type="region of interest" description="Disordered" evidence="1">
    <location>
        <begin position="144"/>
        <end position="209"/>
    </location>
</feature>
<feature type="compositionally biased region" description="Polar residues" evidence="1">
    <location>
        <begin position="156"/>
        <end position="165"/>
    </location>
</feature>
<dbReference type="EMBL" id="CAJNJA010072341">
    <property type="protein sequence ID" value="CAE7906540.1"/>
    <property type="molecule type" value="Genomic_DNA"/>
</dbReference>
<sequence length="209" mass="21974">MPGQSSESTCIGDEDISSCGERPRTRIAADSLQDSTLAGEVRAAELMTGLTRAATVADLRLAVQQRISSEENVTLLTTSGGAYVPLLDDEVIGGLFDDVEDVVIQGHVFVLSGPRSGAEATRPSILEAENAQLRAQIAMLERRLAESESTQRDRQVQAQADNSVQLVPEPISGHTPDAAEEGPEEGEPPAIDDVEAESVPASSAAGLPE</sequence>
<accession>A0A813BIV7</accession>